<keyword evidence="15" id="KW-0699">rRNA-binding</keyword>
<evidence type="ECO:0000256" key="7">
    <source>
        <dbReference type="ARBA" id="ARBA00022664"/>
    </source>
</evidence>
<dbReference type="InterPro" id="IPR014720">
    <property type="entry name" value="dsRBD_dom"/>
</dbReference>
<dbReference type="Proteomes" id="UP000290921">
    <property type="component" value="Unassembled WGS sequence"/>
</dbReference>
<proteinExistence type="inferred from homology"/>
<dbReference type="InterPro" id="IPR011907">
    <property type="entry name" value="RNase_III"/>
</dbReference>
<evidence type="ECO:0000256" key="11">
    <source>
        <dbReference type="ARBA" id="ARBA00022759"/>
    </source>
</evidence>
<protein>
    <recommendedName>
        <fullName evidence="15">Ribonuclease 3</fullName>
        <ecNumber evidence="15">3.1.26.3</ecNumber>
    </recommendedName>
    <alternativeName>
        <fullName evidence="15">Ribonuclease III</fullName>
        <shortName evidence="15">RNase III</shortName>
    </alternativeName>
</protein>
<dbReference type="RefSeq" id="WP_011099473.1">
    <property type="nucleotide sequence ID" value="NZ_AP026804.1"/>
</dbReference>
<dbReference type="InterPro" id="IPR036389">
    <property type="entry name" value="RNase_III_sf"/>
</dbReference>
<evidence type="ECO:0000313" key="20">
    <source>
        <dbReference type="Proteomes" id="UP000290921"/>
    </source>
</evidence>
<dbReference type="GO" id="GO:0010468">
    <property type="term" value="P:regulation of gene expression"/>
    <property type="evidence" value="ECO:0007669"/>
    <property type="project" value="TreeGrafter"/>
</dbReference>
<evidence type="ECO:0000313" key="21">
    <source>
        <dbReference type="Proteomes" id="UP001321763"/>
    </source>
</evidence>
<dbReference type="GO" id="GO:0019843">
    <property type="term" value="F:rRNA binding"/>
    <property type="evidence" value="ECO:0007669"/>
    <property type="project" value="UniProtKB-KW"/>
</dbReference>
<dbReference type="EMBL" id="QMAP01000008">
    <property type="protein sequence ID" value="RXI47619.1"/>
    <property type="molecule type" value="Genomic_DNA"/>
</dbReference>
<evidence type="ECO:0000259" key="17">
    <source>
        <dbReference type="PROSITE" id="PS50142"/>
    </source>
</evidence>
<keyword evidence="14 15" id="KW-0694">RNA-binding</keyword>
<dbReference type="PROSITE" id="PS00517">
    <property type="entry name" value="RNASE_3_1"/>
    <property type="match status" value="1"/>
</dbReference>
<evidence type="ECO:0000256" key="13">
    <source>
        <dbReference type="ARBA" id="ARBA00022842"/>
    </source>
</evidence>
<organism evidence="19 20">
    <name type="scientific">Clostridium tetani</name>
    <dbReference type="NCBI Taxonomy" id="1513"/>
    <lineage>
        <taxon>Bacteria</taxon>
        <taxon>Bacillati</taxon>
        <taxon>Bacillota</taxon>
        <taxon>Clostridia</taxon>
        <taxon>Eubacteriales</taxon>
        <taxon>Clostridiaceae</taxon>
        <taxon>Clostridium</taxon>
    </lineage>
</organism>
<dbReference type="GO" id="GO:0003725">
    <property type="term" value="F:double-stranded RNA binding"/>
    <property type="evidence" value="ECO:0007669"/>
    <property type="project" value="TreeGrafter"/>
</dbReference>
<evidence type="ECO:0000256" key="12">
    <source>
        <dbReference type="ARBA" id="ARBA00022801"/>
    </source>
</evidence>
<keyword evidence="6 15" id="KW-0698">rRNA processing</keyword>
<dbReference type="FunFam" id="3.30.160.20:FF:000003">
    <property type="entry name" value="Ribonuclease 3"/>
    <property type="match status" value="1"/>
</dbReference>
<evidence type="ECO:0000256" key="3">
    <source>
        <dbReference type="ARBA" id="ARBA00010183"/>
    </source>
</evidence>
<dbReference type="SUPFAM" id="SSF69065">
    <property type="entry name" value="RNase III domain-like"/>
    <property type="match status" value="1"/>
</dbReference>
<keyword evidence="10 15" id="KW-0479">Metal-binding</keyword>
<keyword evidence="12 15" id="KW-0378">Hydrolase</keyword>
<comment type="subcellular location">
    <subcellularLocation>
        <location evidence="2 15">Cytoplasm</location>
    </subcellularLocation>
</comment>
<dbReference type="EC" id="3.1.26.3" evidence="15"/>
<dbReference type="CDD" id="cd10845">
    <property type="entry name" value="DSRM_RNAse_III_family"/>
    <property type="match status" value="1"/>
</dbReference>
<gene>
    <name evidence="15 18" type="primary">rnc</name>
    <name evidence="19" type="ORF">DP130_09910</name>
    <name evidence="18" type="ORF">K234311028_10880</name>
</gene>
<dbReference type="EMBL" id="AP026818">
    <property type="protein sequence ID" value="BDR80842.1"/>
    <property type="molecule type" value="Genomic_DNA"/>
</dbReference>
<dbReference type="SMR" id="A0A4Q0VCQ1"/>
<reference evidence="18 21" key="2">
    <citation type="submission" date="2022-09" db="EMBL/GenBank/DDBJ databases">
        <title>complete genome sequences of Clostridium tetani str. KHSU-234311-028 isolated from soil.</title>
        <authorList>
            <person name="Sekizuka T."/>
            <person name="Shitada C."/>
            <person name="Takahashi M."/>
            <person name="Kuroda M."/>
        </authorList>
    </citation>
    <scope>NUCLEOTIDE SEQUENCE [LARGE SCALE GENOMIC DNA]</scope>
    <source>
        <strain evidence="18 21">KHSU-234311-028</strain>
    </source>
</reference>
<dbReference type="Pfam" id="PF00035">
    <property type="entry name" value="dsrm"/>
    <property type="match status" value="1"/>
</dbReference>
<dbReference type="PANTHER" id="PTHR11207">
    <property type="entry name" value="RIBONUCLEASE III"/>
    <property type="match status" value="1"/>
</dbReference>
<dbReference type="GO" id="GO:0004525">
    <property type="term" value="F:ribonuclease III activity"/>
    <property type="evidence" value="ECO:0007669"/>
    <property type="project" value="UniProtKB-UniRule"/>
</dbReference>
<keyword evidence="5 15" id="KW-0963">Cytoplasm</keyword>
<comment type="subunit">
    <text evidence="4 15">Homodimer.</text>
</comment>
<dbReference type="SMART" id="SM00535">
    <property type="entry name" value="RIBOc"/>
    <property type="match status" value="1"/>
</dbReference>
<sequence>MNKYMDLKDLQNKIEIKFENIKLLHIALTHSSYANEKKRIQYNERLEFLGDSVLQLVITEYLFMNYKDKSEGELSKKRALIVCENSLFSIAKNLELGEYIKMSKGEELTGGRERISILADAVEALIASIYLDKGIDVVREFILKNFYNIVEKAMKDEIILDYKTKLQEIIQKDGDIQINYILIKHEGPPHRRKFYTEVKIKDNVLGYGIGYSKKESEQNAAKKAIENMEVNKEYE</sequence>
<evidence type="ECO:0000256" key="14">
    <source>
        <dbReference type="ARBA" id="ARBA00022884"/>
    </source>
</evidence>
<dbReference type="GO" id="GO:0006397">
    <property type="term" value="P:mRNA processing"/>
    <property type="evidence" value="ECO:0007669"/>
    <property type="project" value="UniProtKB-UniRule"/>
</dbReference>
<dbReference type="InterPro" id="IPR000999">
    <property type="entry name" value="RNase_III_dom"/>
</dbReference>
<feature type="domain" description="RNase III" evidence="17">
    <location>
        <begin position="7"/>
        <end position="134"/>
    </location>
</feature>
<evidence type="ECO:0000313" key="18">
    <source>
        <dbReference type="EMBL" id="BDR80842.1"/>
    </source>
</evidence>
<dbReference type="HAMAP" id="MF_00104">
    <property type="entry name" value="RNase_III"/>
    <property type="match status" value="1"/>
</dbReference>
<evidence type="ECO:0000256" key="6">
    <source>
        <dbReference type="ARBA" id="ARBA00022552"/>
    </source>
</evidence>
<dbReference type="OMA" id="LTHKSCK"/>
<dbReference type="PROSITE" id="PS50142">
    <property type="entry name" value="RNASE_3_2"/>
    <property type="match status" value="1"/>
</dbReference>
<name>A0A4Q0VCQ1_CLOTA</name>
<evidence type="ECO:0000256" key="4">
    <source>
        <dbReference type="ARBA" id="ARBA00011738"/>
    </source>
</evidence>
<keyword evidence="11 15" id="KW-0255">Endonuclease</keyword>
<dbReference type="GO" id="GO:0005737">
    <property type="term" value="C:cytoplasm"/>
    <property type="evidence" value="ECO:0007669"/>
    <property type="project" value="UniProtKB-SubCell"/>
</dbReference>
<dbReference type="PROSITE" id="PS50137">
    <property type="entry name" value="DS_RBD"/>
    <property type="match status" value="1"/>
</dbReference>
<feature type="binding site" evidence="15">
    <location>
        <position position="120"/>
    </location>
    <ligand>
        <name>Mg(2+)</name>
        <dbReference type="ChEBI" id="CHEBI:18420"/>
    </ligand>
</feature>
<evidence type="ECO:0000256" key="1">
    <source>
        <dbReference type="ARBA" id="ARBA00000109"/>
    </source>
</evidence>
<dbReference type="GO" id="GO:0042802">
    <property type="term" value="F:identical protein binding"/>
    <property type="evidence" value="ECO:0007669"/>
    <property type="project" value="UniProtKB-ARBA"/>
</dbReference>
<dbReference type="GeneID" id="24254049"/>
<comment type="function">
    <text evidence="15">Digests double-stranded RNA. Involved in the processing of primary rRNA transcript to yield the immediate precursors to the large and small rRNAs (23S and 16S). Processes some mRNAs, and tRNAs when they are encoded in the rRNA operon. Processes pre-crRNA and tracrRNA of type II CRISPR loci if present in the organism.</text>
</comment>
<evidence type="ECO:0000256" key="5">
    <source>
        <dbReference type="ARBA" id="ARBA00022490"/>
    </source>
</evidence>
<dbReference type="Gene3D" id="1.10.1520.10">
    <property type="entry name" value="Ribonuclease III domain"/>
    <property type="match status" value="1"/>
</dbReference>
<evidence type="ECO:0000256" key="2">
    <source>
        <dbReference type="ARBA" id="ARBA00004496"/>
    </source>
</evidence>
<dbReference type="GO" id="GO:0008033">
    <property type="term" value="P:tRNA processing"/>
    <property type="evidence" value="ECO:0007669"/>
    <property type="project" value="UniProtKB-KW"/>
</dbReference>
<dbReference type="Gene3D" id="3.30.160.20">
    <property type="match status" value="1"/>
</dbReference>
<evidence type="ECO:0000313" key="19">
    <source>
        <dbReference type="EMBL" id="RXI47619.1"/>
    </source>
</evidence>
<dbReference type="Pfam" id="PF14622">
    <property type="entry name" value="Ribonucleas_3_3"/>
    <property type="match status" value="1"/>
</dbReference>
<comment type="cofactor">
    <cofactor evidence="15">
        <name>Mg(2+)</name>
        <dbReference type="ChEBI" id="CHEBI:18420"/>
    </cofactor>
</comment>
<comment type="catalytic activity">
    <reaction evidence="1 15">
        <text>Endonucleolytic cleavage to 5'-phosphomonoester.</text>
        <dbReference type="EC" id="3.1.26.3"/>
    </reaction>
</comment>
<evidence type="ECO:0000256" key="10">
    <source>
        <dbReference type="ARBA" id="ARBA00022723"/>
    </source>
</evidence>
<dbReference type="AlphaFoldDB" id="A0A4Q0VCQ1"/>
<reference evidence="19 20" key="1">
    <citation type="submission" date="2018-06" db="EMBL/GenBank/DDBJ databases">
        <title>Genome conservation of Clostridium tetani.</title>
        <authorList>
            <person name="Bruggemann H."/>
            <person name="Popoff M.R."/>
        </authorList>
    </citation>
    <scope>NUCLEOTIDE SEQUENCE [LARGE SCALE GENOMIC DNA]</scope>
    <source>
        <strain evidence="19 20">2017.061</strain>
    </source>
</reference>
<feature type="binding site" evidence="15">
    <location>
        <position position="123"/>
    </location>
    <ligand>
        <name>Mg(2+)</name>
        <dbReference type="ChEBI" id="CHEBI:18420"/>
    </ligand>
</feature>
<dbReference type="FunFam" id="1.10.1520.10:FF:000001">
    <property type="entry name" value="Ribonuclease 3"/>
    <property type="match status" value="1"/>
</dbReference>
<feature type="domain" description="DRBM" evidence="16">
    <location>
        <begin position="161"/>
        <end position="230"/>
    </location>
</feature>
<keyword evidence="7 15" id="KW-0507">mRNA processing</keyword>
<evidence type="ECO:0000259" key="16">
    <source>
        <dbReference type="PROSITE" id="PS50137"/>
    </source>
</evidence>
<keyword evidence="9 15" id="KW-0540">Nuclease</keyword>
<evidence type="ECO:0000256" key="8">
    <source>
        <dbReference type="ARBA" id="ARBA00022694"/>
    </source>
</evidence>
<dbReference type="GO" id="GO:0046872">
    <property type="term" value="F:metal ion binding"/>
    <property type="evidence" value="ECO:0007669"/>
    <property type="project" value="UniProtKB-KW"/>
</dbReference>
<accession>A0A4Q0VCQ1</accession>
<feature type="active site" evidence="15">
    <location>
        <position position="51"/>
    </location>
</feature>
<feature type="active site" evidence="15">
    <location>
        <position position="123"/>
    </location>
</feature>
<dbReference type="SMART" id="SM00358">
    <property type="entry name" value="DSRM"/>
    <property type="match status" value="1"/>
</dbReference>
<feature type="binding site" evidence="15">
    <location>
        <position position="47"/>
    </location>
    <ligand>
        <name>Mg(2+)</name>
        <dbReference type="ChEBI" id="CHEBI:18420"/>
    </ligand>
</feature>
<dbReference type="NCBIfam" id="TIGR02191">
    <property type="entry name" value="RNaseIII"/>
    <property type="match status" value="1"/>
</dbReference>
<dbReference type="PANTHER" id="PTHR11207:SF0">
    <property type="entry name" value="RIBONUCLEASE 3"/>
    <property type="match status" value="1"/>
</dbReference>
<dbReference type="CDD" id="cd00593">
    <property type="entry name" value="RIBOc"/>
    <property type="match status" value="1"/>
</dbReference>
<keyword evidence="8 15" id="KW-0819">tRNA processing</keyword>
<evidence type="ECO:0000256" key="15">
    <source>
        <dbReference type="HAMAP-Rule" id="MF_00104"/>
    </source>
</evidence>
<dbReference type="GO" id="GO:0006364">
    <property type="term" value="P:rRNA processing"/>
    <property type="evidence" value="ECO:0007669"/>
    <property type="project" value="UniProtKB-UniRule"/>
</dbReference>
<evidence type="ECO:0000256" key="9">
    <source>
        <dbReference type="ARBA" id="ARBA00022722"/>
    </source>
</evidence>
<comment type="similarity">
    <text evidence="3">Belongs to the ribonuclease III family.</text>
</comment>
<keyword evidence="13 15" id="KW-0460">Magnesium</keyword>
<dbReference type="SUPFAM" id="SSF54768">
    <property type="entry name" value="dsRNA-binding domain-like"/>
    <property type="match status" value="1"/>
</dbReference>
<dbReference type="Proteomes" id="UP001321763">
    <property type="component" value="Chromosome"/>
</dbReference>